<gene>
    <name evidence="5" type="ORF">BC751_1043</name>
</gene>
<dbReference type="Pfam" id="PF01648">
    <property type="entry name" value="ACPS"/>
    <property type="match status" value="1"/>
</dbReference>
<feature type="domain" description="4'-phosphopantetheinyl transferase N-terminal" evidence="4">
    <location>
        <begin position="32"/>
        <end position="118"/>
    </location>
</feature>
<dbReference type="InterPro" id="IPR050559">
    <property type="entry name" value="P-Pant_transferase_sf"/>
</dbReference>
<protein>
    <submittedName>
        <fullName evidence="5">4'-phosphopantetheinyl transferase</fullName>
    </submittedName>
</protein>
<dbReference type="SUPFAM" id="SSF56214">
    <property type="entry name" value="4'-phosphopantetheinyl transferase"/>
    <property type="match status" value="2"/>
</dbReference>
<comment type="caution">
    <text evidence="5">The sequence shown here is derived from an EMBL/GenBank/DDBJ whole genome shotgun (WGS) entry which is preliminary data.</text>
</comment>
<dbReference type="GO" id="GO:0005829">
    <property type="term" value="C:cytosol"/>
    <property type="evidence" value="ECO:0007669"/>
    <property type="project" value="TreeGrafter"/>
</dbReference>
<dbReference type="EMBL" id="SGXG01000001">
    <property type="protein sequence ID" value="RZS95510.1"/>
    <property type="molecule type" value="Genomic_DNA"/>
</dbReference>
<dbReference type="GO" id="GO:0019878">
    <property type="term" value="P:lysine biosynthetic process via aminoadipic acid"/>
    <property type="evidence" value="ECO:0007669"/>
    <property type="project" value="TreeGrafter"/>
</dbReference>
<dbReference type="Proteomes" id="UP000292209">
    <property type="component" value="Unassembled WGS sequence"/>
</dbReference>
<evidence type="ECO:0000256" key="1">
    <source>
        <dbReference type="ARBA" id="ARBA00010990"/>
    </source>
</evidence>
<dbReference type="InterPro" id="IPR055066">
    <property type="entry name" value="AASDHPPT_N"/>
</dbReference>
<keyword evidence="2 5" id="KW-0808">Transferase</keyword>
<evidence type="ECO:0000313" key="5">
    <source>
        <dbReference type="EMBL" id="RZS95510.1"/>
    </source>
</evidence>
<feature type="domain" description="4'-phosphopantetheinyl transferase" evidence="3">
    <location>
        <begin position="125"/>
        <end position="204"/>
    </location>
</feature>
<sequence length="247" mass="28322">MTASQWKKGMPEKSIPQKRVDIWRGPLSLSEKQRMEFLETLSREEKEKAFRFHFEKDSTAFIAARGMLRHLLSHYLGEKPESLQFGYNSFGKPFLMSPSHGEPLHFNLSHAGNLGLFAFSSEQELGIDVELIREDFSIDSIVEHYFCPPEIKAIQNSDPSAAFSLFFKFWTRKEAINKAMGKGLSFPLEKCNVSHIQGFDFSPVSLPDAEEKDPVWYVRDLSPEGNYAAALSLQYPEIEISFWDFPL</sequence>
<evidence type="ECO:0000256" key="2">
    <source>
        <dbReference type="ARBA" id="ARBA00022679"/>
    </source>
</evidence>
<evidence type="ECO:0000259" key="4">
    <source>
        <dbReference type="Pfam" id="PF22624"/>
    </source>
</evidence>
<dbReference type="OrthoDB" id="9808281at2"/>
<dbReference type="AlphaFoldDB" id="A0A4Q7P7P6"/>
<dbReference type="PANTHER" id="PTHR12215:SF10">
    <property type="entry name" value="L-AMINOADIPATE-SEMIALDEHYDE DEHYDROGENASE-PHOSPHOPANTETHEINYL TRANSFERASE"/>
    <property type="match status" value="1"/>
</dbReference>
<reference evidence="5 6" key="1">
    <citation type="submission" date="2019-02" db="EMBL/GenBank/DDBJ databases">
        <title>Genomic Encyclopedia of Archaeal and Bacterial Type Strains, Phase II (KMG-II): from individual species to whole genera.</title>
        <authorList>
            <person name="Goeker M."/>
        </authorList>
    </citation>
    <scope>NUCLEOTIDE SEQUENCE [LARGE SCALE GENOMIC DNA]</scope>
    <source>
        <strain evidence="5 6">DSM 21411</strain>
    </source>
</reference>
<keyword evidence="6" id="KW-1185">Reference proteome</keyword>
<accession>A0A4Q7P7P6</accession>
<dbReference type="Gene3D" id="3.90.470.20">
    <property type="entry name" value="4'-phosphopantetheinyl transferase domain"/>
    <property type="match status" value="2"/>
</dbReference>
<comment type="similarity">
    <text evidence="1">Belongs to the P-Pant transferase superfamily. Gsp/Sfp/HetI/AcpT family.</text>
</comment>
<dbReference type="GO" id="GO:0008897">
    <property type="term" value="F:holo-[acyl-carrier-protein] synthase activity"/>
    <property type="evidence" value="ECO:0007669"/>
    <property type="project" value="InterPro"/>
</dbReference>
<evidence type="ECO:0000313" key="6">
    <source>
        <dbReference type="Proteomes" id="UP000292209"/>
    </source>
</evidence>
<dbReference type="InterPro" id="IPR037143">
    <property type="entry name" value="4-PPantetheinyl_Trfase_dom_sf"/>
</dbReference>
<proteinExistence type="inferred from homology"/>
<dbReference type="InterPro" id="IPR008278">
    <property type="entry name" value="4-PPantetheinyl_Trfase_dom"/>
</dbReference>
<dbReference type="Pfam" id="PF22624">
    <property type="entry name" value="AASDHPPT_N"/>
    <property type="match status" value="1"/>
</dbReference>
<evidence type="ECO:0000259" key="3">
    <source>
        <dbReference type="Pfam" id="PF01648"/>
    </source>
</evidence>
<dbReference type="PANTHER" id="PTHR12215">
    <property type="entry name" value="PHOSPHOPANTETHEINE TRANSFERASE"/>
    <property type="match status" value="1"/>
</dbReference>
<dbReference type="GO" id="GO:0000287">
    <property type="term" value="F:magnesium ion binding"/>
    <property type="evidence" value="ECO:0007669"/>
    <property type="project" value="InterPro"/>
</dbReference>
<name>A0A4Q7P7P6_9BACT</name>
<dbReference type="RefSeq" id="WP_130274588.1">
    <property type="nucleotide sequence ID" value="NZ_SGXG01000001.1"/>
</dbReference>
<organism evidence="5 6">
    <name type="scientific">Cecembia calidifontis</name>
    <dbReference type="NCBI Taxonomy" id="1187080"/>
    <lineage>
        <taxon>Bacteria</taxon>
        <taxon>Pseudomonadati</taxon>
        <taxon>Bacteroidota</taxon>
        <taxon>Cytophagia</taxon>
        <taxon>Cytophagales</taxon>
        <taxon>Cyclobacteriaceae</taxon>
        <taxon>Cecembia</taxon>
    </lineage>
</organism>